<organism evidence="2 3">
    <name type="scientific">Streptomyces beijiangensis</name>
    <dbReference type="NCBI Taxonomy" id="163361"/>
    <lineage>
        <taxon>Bacteria</taxon>
        <taxon>Bacillati</taxon>
        <taxon>Actinomycetota</taxon>
        <taxon>Actinomycetes</taxon>
        <taxon>Kitasatosporales</taxon>
        <taxon>Streptomycetaceae</taxon>
        <taxon>Streptomyces</taxon>
    </lineage>
</organism>
<dbReference type="PANTHER" id="PTHR23542:SF1">
    <property type="entry name" value="MAJOR FACILITATOR SUPERFAMILY (MFS) PROFILE DOMAIN-CONTAINING PROTEIN"/>
    <property type="match status" value="1"/>
</dbReference>
<dbReference type="SUPFAM" id="SSF103473">
    <property type="entry name" value="MFS general substrate transporter"/>
    <property type="match status" value="1"/>
</dbReference>
<reference evidence="2" key="1">
    <citation type="submission" date="2021-03" db="EMBL/GenBank/DDBJ databases">
        <title>Streptomyces poriferae sp. nov., a novel marine sponge-derived Actinobacteria species with anti-MRSA activity.</title>
        <authorList>
            <person name="Sandoval-Powers M."/>
            <person name="Kralova S."/>
            <person name="Nguyen G.-S."/>
            <person name="Fawwal D."/>
            <person name="Degnes K."/>
            <person name="Klinkenberg G."/>
            <person name="Sletta H."/>
            <person name="Wentzel A."/>
            <person name="Liles M.R."/>
        </authorList>
    </citation>
    <scope>NUCLEOTIDE SEQUENCE</scope>
    <source>
        <strain evidence="2">DSM 41794</strain>
    </source>
</reference>
<feature type="non-terminal residue" evidence="2">
    <location>
        <position position="1"/>
    </location>
</feature>
<gene>
    <name evidence="2" type="ORF">J0695_21775</name>
</gene>
<name>A0A939F992_9ACTN</name>
<keyword evidence="3" id="KW-1185">Reference proteome</keyword>
<dbReference type="AlphaFoldDB" id="A0A939F992"/>
<evidence type="ECO:0000313" key="2">
    <source>
        <dbReference type="EMBL" id="MBO0514402.1"/>
    </source>
</evidence>
<protein>
    <recommendedName>
        <fullName evidence="4">MFS transporter</fullName>
    </recommendedName>
</protein>
<proteinExistence type="predicted"/>
<accession>A0A939F992</accession>
<dbReference type="Proteomes" id="UP000664167">
    <property type="component" value="Unassembled WGS sequence"/>
</dbReference>
<keyword evidence="1" id="KW-0812">Transmembrane</keyword>
<evidence type="ECO:0008006" key="4">
    <source>
        <dbReference type="Google" id="ProtNLM"/>
    </source>
</evidence>
<comment type="caution">
    <text evidence="2">The sequence shown here is derived from an EMBL/GenBank/DDBJ whole genome shotgun (WGS) entry which is preliminary data.</text>
</comment>
<dbReference type="InterPro" id="IPR036259">
    <property type="entry name" value="MFS_trans_sf"/>
</dbReference>
<sequence>TMVTGMTLVQRLTPQGQLNEGMTLAVTALLGGIATGSATAGWLIDHTTPSTAYVTPVAAAALAFLLAFQRTLTRGIVVEAVK</sequence>
<dbReference type="EMBL" id="JAFLRJ010000206">
    <property type="protein sequence ID" value="MBO0514402.1"/>
    <property type="molecule type" value="Genomic_DNA"/>
</dbReference>
<evidence type="ECO:0000313" key="3">
    <source>
        <dbReference type="Proteomes" id="UP000664167"/>
    </source>
</evidence>
<keyword evidence="1" id="KW-1133">Transmembrane helix</keyword>
<keyword evidence="1" id="KW-0472">Membrane</keyword>
<evidence type="ECO:0000256" key="1">
    <source>
        <dbReference type="SAM" id="Phobius"/>
    </source>
</evidence>
<dbReference type="PANTHER" id="PTHR23542">
    <property type="match status" value="1"/>
</dbReference>
<feature type="transmembrane region" description="Helical" evidence="1">
    <location>
        <begin position="50"/>
        <end position="68"/>
    </location>
</feature>
<feature type="transmembrane region" description="Helical" evidence="1">
    <location>
        <begin position="21"/>
        <end position="44"/>
    </location>
</feature>